<keyword evidence="8" id="KW-0238">DNA-binding</keyword>
<evidence type="ECO:0000256" key="9">
    <source>
        <dbReference type="ARBA" id="ARBA00023163"/>
    </source>
</evidence>
<keyword evidence="5 12" id="KW-0863">Zinc-finger</keyword>
<evidence type="ECO:0000256" key="13">
    <source>
        <dbReference type="SAM" id="MobiDB-lite"/>
    </source>
</evidence>
<keyword evidence="14" id="KW-1133">Transmembrane helix</keyword>
<dbReference type="FunFam" id="3.30.160.60:FF:000521">
    <property type="entry name" value="Krueppel-like factor 9"/>
    <property type="match status" value="1"/>
</dbReference>
<evidence type="ECO:0000256" key="3">
    <source>
        <dbReference type="ARBA" id="ARBA00022723"/>
    </source>
</evidence>
<evidence type="ECO:0000256" key="10">
    <source>
        <dbReference type="ARBA" id="ARBA00023242"/>
    </source>
</evidence>
<feature type="transmembrane region" description="Helical" evidence="14">
    <location>
        <begin position="67"/>
        <end position="86"/>
    </location>
</feature>
<feature type="domain" description="C2H2-type" evidence="15">
    <location>
        <begin position="225"/>
        <end position="254"/>
    </location>
</feature>
<evidence type="ECO:0000256" key="8">
    <source>
        <dbReference type="ARBA" id="ARBA00023125"/>
    </source>
</evidence>
<gene>
    <name evidence="16" type="primary">KLF9</name>
</gene>
<name>A0A1A8E4Y1_NOTKA</name>
<evidence type="ECO:0000256" key="1">
    <source>
        <dbReference type="ARBA" id="ARBA00004123"/>
    </source>
</evidence>
<dbReference type="GO" id="GO:0000978">
    <property type="term" value="F:RNA polymerase II cis-regulatory region sequence-specific DNA binding"/>
    <property type="evidence" value="ECO:0007669"/>
    <property type="project" value="TreeGrafter"/>
</dbReference>
<keyword evidence="7" id="KW-0805">Transcription regulation</keyword>
<evidence type="ECO:0000256" key="11">
    <source>
        <dbReference type="ARBA" id="ARBA00038409"/>
    </source>
</evidence>
<dbReference type="GO" id="GO:0005634">
    <property type="term" value="C:nucleus"/>
    <property type="evidence" value="ECO:0007669"/>
    <property type="project" value="UniProtKB-SubCell"/>
</dbReference>
<dbReference type="PROSITE" id="PS50157">
    <property type="entry name" value="ZINC_FINGER_C2H2_2"/>
    <property type="match status" value="3"/>
</dbReference>
<sequence>MHKWELTERRNTRSVQKFFGVLFCFRRRGSSRVIVYSSLRRSLFIRPASSRRNRADFALQFHRGQNVLLLGALKSEFWIIFIHFFLLKPTSTPMMSGQFGVSADCVPRRPSVRTEDVFKEDQENGTLLMVAMILLDLRKCGSDALGAGEAERQDKEERGGCMESEDSRASPVLKPQQARSSKLPGGRQGSPEKRHCCPFAGCGKMYGKSSHLKAHLRVHTGERPFKCTWPDCNKKFSRSDELTRHYRTHTGEKRFNCPMCEKCFMRSDHLTKHARRHAGFHPSMLQGSSAAKRHCSSMSVSSSDSGYQSPSGL</sequence>
<dbReference type="SUPFAM" id="SSF57667">
    <property type="entry name" value="beta-beta-alpha zinc fingers"/>
    <property type="match status" value="1"/>
</dbReference>
<feature type="region of interest" description="Disordered" evidence="13">
    <location>
        <begin position="148"/>
        <end position="193"/>
    </location>
</feature>
<evidence type="ECO:0000256" key="2">
    <source>
        <dbReference type="ARBA" id="ARBA00022553"/>
    </source>
</evidence>
<evidence type="ECO:0000256" key="6">
    <source>
        <dbReference type="ARBA" id="ARBA00022833"/>
    </source>
</evidence>
<keyword evidence="10" id="KW-0539">Nucleus</keyword>
<dbReference type="FunFam" id="3.30.160.60:FF:000232">
    <property type="entry name" value="Krueppel-like factor 9"/>
    <property type="match status" value="1"/>
</dbReference>
<feature type="compositionally biased region" description="Basic and acidic residues" evidence="13">
    <location>
        <begin position="149"/>
        <end position="168"/>
    </location>
</feature>
<dbReference type="EMBL" id="HAEA01012757">
    <property type="protein sequence ID" value="SBQ41237.1"/>
    <property type="molecule type" value="Transcribed_RNA"/>
</dbReference>
<dbReference type="InterPro" id="IPR013087">
    <property type="entry name" value="Znf_C2H2_type"/>
</dbReference>
<evidence type="ECO:0000256" key="12">
    <source>
        <dbReference type="PROSITE-ProRule" id="PRU00042"/>
    </source>
</evidence>
<feature type="domain" description="C2H2-type" evidence="15">
    <location>
        <begin position="255"/>
        <end position="282"/>
    </location>
</feature>
<keyword evidence="14" id="KW-0472">Membrane</keyword>
<reference evidence="16" key="2">
    <citation type="submission" date="2016-06" db="EMBL/GenBank/DDBJ databases">
        <title>The genome of a short-lived fish provides insights into sex chromosome evolution and the genetic control of aging.</title>
        <authorList>
            <person name="Reichwald K."/>
            <person name="Felder M."/>
            <person name="Petzold A."/>
            <person name="Koch P."/>
            <person name="Groth M."/>
            <person name="Platzer M."/>
        </authorList>
    </citation>
    <scope>NUCLEOTIDE SEQUENCE</scope>
    <source>
        <tissue evidence="16">Brain</tissue>
    </source>
</reference>
<evidence type="ECO:0000256" key="7">
    <source>
        <dbReference type="ARBA" id="ARBA00023015"/>
    </source>
</evidence>
<evidence type="ECO:0000259" key="15">
    <source>
        <dbReference type="PROSITE" id="PS50157"/>
    </source>
</evidence>
<keyword evidence="9" id="KW-0804">Transcription</keyword>
<keyword evidence="4" id="KW-0677">Repeat</keyword>
<reference evidence="16" key="1">
    <citation type="submission" date="2016-05" db="EMBL/GenBank/DDBJ databases">
        <authorList>
            <person name="Lavstsen T."/>
            <person name="Jespersen J.S."/>
        </authorList>
    </citation>
    <scope>NUCLEOTIDE SEQUENCE</scope>
    <source>
        <tissue evidence="16">Brain</tissue>
    </source>
</reference>
<dbReference type="Gene3D" id="3.30.160.60">
    <property type="entry name" value="Classic Zinc Finger"/>
    <property type="match status" value="3"/>
</dbReference>
<evidence type="ECO:0000256" key="5">
    <source>
        <dbReference type="ARBA" id="ARBA00022771"/>
    </source>
</evidence>
<keyword evidence="3" id="KW-0479">Metal-binding</keyword>
<dbReference type="FunFam" id="3.30.160.60:FF:000018">
    <property type="entry name" value="Krueppel-like factor 15"/>
    <property type="match status" value="1"/>
</dbReference>
<dbReference type="SMART" id="SM00355">
    <property type="entry name" value="ZnF_C2H2"/>
    <property type="match status" value="3"/>
</dbReference>
<comment type="subcellular location">
    <subcellularLocation>
        <location evidence="1">Nucleus</location>
    </subcellularLocation>
</comment>
<dbReference type="PANTHER" id="PTHR23235:SF132">
    <property type="entry name" value="KRUEPPEL-LIKE FACTOR 9"/>
    <property type="match status" value="1"/>
</dbReference>
<evidence type="ECO:0000313" key="16">
    <source>
        <dbReference type="EMBL" id="SBQ41237.1"/>
    </source>
</evidence>
<proteinExistence type="inferred from homology"/>
<dbReference type="PANTHER" id="PTHR23235">
    <property type="entry name" value="KRUEPPEL-LIKE TRANSCRIPTION FACTOR"/>
    <property type="match status" value="1"/>
</dbReference>
<evidence type="ECO:0000256" key="14">
    <source>
        <dbReference type="SAM" id="Phobius"/>
    </source>
</evidence>
<accession>A0A1A8E4Y1</accession>
<dbReference type="AlphaFoldDB" id="A0A1A8E4Y1"/>
<keyword evidence="6" id="KW-0862">Zinc</keyword>
<protein>
    <submittedName>
        <fullName evidence="16">Kruppel-like factor 9</fullName>
    </submittedName>
</protein>
<keyword evidence="2" id="KW-0597">Phosphoprotein</keyword>
<evidence type="ECO:0000256" key="4">
    <source>
        <dbReference type="ARBA" id="ARBA00022737"/>
    </source>
</evidence>
<dbReference type="GO" id="GO:0008270">
    <property type="term" value="F:zinc ion binding"/>
    <property type="evidence" value="ECO:0007669"/>
    <property type="project" value="UniProtKB-KW"/>
</dbReference>
<dbReference type="GO" id="GO:0000981">
    <property type="term" value="F:DNA-binding transcription factor activity, RNA polymerase II-specific"/>
    <property type="evidence" value="ECO:0007669"/>
    <property type="project" value="TreeGrafter"/>
</dbReference>
<comment type="similarity">
    <text evidence="11">Belongs to the Sp1 C2H2-type zinc-finger protein family.</text>
</comment>
<dbReference type="Pfam" id="PF00096">
    <property type="entry name" value="zf-C2H2"/>
    <property type="match status" value="3"/>
</dbReference>
<feature type="domain" description="C2H2-type" evidence="15">
    <location>
        <begin position="195"/>
        <end position="224"/>
    </location>
</feature>
<organism evidence="16">
    <name type="scientific">Nothobranchius kadleci</name>
    <name type="common">African annual killifish</name>
    <dbReference type="NCBI Taxonomy" id="1051664"/>
    <lineage>
        <taxon>Eukaryota</taxon>
        <taxon>Metazoa</taxon>
        <taxon>Chordata</taxon>
        <taxon>Craniata</taxon>
        <taxon>Vertebrata</taxon>
        <taxon>Euteleostomi</taxon>
        <taxon>Actinopterygii</taxon>
        <taxon>Neopterygii</taxon>
        <taxon>Teleostei</taxon>
        <taxon>Neoteleostei</taxon>
        <taxon>Acanthomorphata</taxon>
        <taxon>Ovalentaria</taxon>
        <taxon>Atherinomorphae</taxon>
        <taxon>Cyprinodontiformes</taxon>
        <taxon>Nothobranchiidae</taxon>
        <taxon>Nothobranchius</taxon>
    </lineage>
</organism>
<dbReference type="PROSITE" id="PS00028">
    <property type="entry name" value="ZINC_FINGER_C2H2_1"/>
    <property type="match status" value="3"/>
</dbReference>
<dbReference type="InterPro" id="IPR036236">
    <property type="entry name" value="Znf_C2H2_sf"/>
</dbReference>
<keyword evidence="14" id="KW-0812">Transmembrane</keyword>